<dbReference type="HAMAP" id="MF_00795">
    <property type="entry name" value="CutC"/>
    <property type="match status" value="1"/>
</dbReference>
<dbReference type="PANTHER" id="PTHR12598">
    <property type="entry name" value="COPPER HOMEOSTASIS PROTEIN CUTC"/>
    <property type="match status" value="1"/>
</dbReference>
<dbReference type="Pfam" id="PF03932">
    <property type="entry name" value="CutC"/>
    <property type="match status" value="1"/>
</dbReference>
<evidence type="ECO:0000313" key="3">
    <source>
        <dbReference type="EMBL" id="OQP85787.1"/>
    </source>
</evidence>
<comment type="similarity">
    <text evidence="1 2">Belongs to the CutC family.</text>
</comment>
<proteinExistence type="inferred from homology"/>
<dbReference type="EMBL" id="MSPX01000011">
    <property type="protein sequence ID" value="OQP85787.1"/>
    <property type="molecule type" value="Genomic_DNA"/>
</dbReference>
<evidence type="ECO:0000256" key="1">
    <source>
        <dbReference type="ARBA" id="ARBA00007768"/>
    </source>
</evidence>
<accession>A0ABX3PCN8</accession>
<dbReference type="Proteomes" id="UP000192652">
    <property type="component" value="Unassembled WGS sequence"/>
</dbReference>
<dbReference type="SUPFAM" id="SSF110395">
    <property type="entry name" value="CutC-like"/>
    <property type="match status" value="1"/>
</dbReference>
<sequence>MNEILLEVCVDSAEGLAAAIEGGADRIELCAALECGGLTPSPGLMRLAAEAPVPVYAMIRPRSGDFLFSLQDEAVMRGDLDAAGAAGLAGVVLGANRPDGALDADLLARLSEAAGPMGRTLHRAFDLTGADFAGAIDTAVALGFERILTSGGALAAPQAIDTLERLFALADGRITIMPGSGLSPETIAPLIRRLPLREVHASCGRAPTIRDDRAKALGFVHSGTKVTDRATVAALKALLRAA</sequence>
<protein>
    <recommendedName>
        <fullName evidence="2">PF03932 family protein CutC</fullName>
    </recommendedName>
</protein>
<comment type="subcellular location">
    <subcellularLocation>
        <location evidence="2">Cytoplasm</location>
    </subcellularLocation>
</comment>
<organism evidence="3 4">
    <name type="scientific">Xaviernesmea rhizosphaerae</name>
    <dbReference type="NCBI Taxonomy" id="1672749"/>
    <lineage>
        <taxon>Bacteria</taxon>
        <taxon>Pseudomonadati</taxon>
        <taxon>Pseudomonadota</taxon>
        <taxon>Alphaproteobacteria</taxon>
        <taxon>Hyphomicrobiales</taxon>
        <taxon>Rhizobiaceae</taxon>
        <taxon>Rhizobium/Agrobacterium group</taxon>
        <taxon>Xaviernesmea</taxon>
    </lineage>
</organism>
<dbReference type="RefSeq" id="WP_081176555.1">
    <property type="nucleotide sequence ID" value="NZ_MSPX01000011.1"/>
</dbReference>
<reference evidence="3 4" key="1">
    <citation type="journal article" date="2017" name="Antonie Van Leeuwenhoek">
        <title>Rhizobium rhizosphaerae sp. nov., a novel species isolated from rice rhizosphere.</title>
        <authorList>
            <person name="Zhao J.J."/>
            <person name="Zhang J."/>
            <person name="Zhang R.J."/>
            <person name="Zhang C.W."/>
            <person name="Yin H.Q."/>
            <person name="Zhang X.X."/>
        </authorList>
    </citation>
    <scope>NUCLEOTIDE SEQUENCE [LARGE SCALE GENOMIC DNA]</scope>
    <source>
        <strain evidence="3 4">RD15</strain>
    </source>
</reference>
<dbReference type="InterPro" id="IPR005627">
    <property type="entry name" value="CutC-like"/>
</dbReference>
<comment type="caution">
    <text evidence="2">Once thought to be involved in copper homeostasis, experiments in E.coli have shown this is not the case.</text>
</comment>
<comment type="caution">
    <text evidence="3">The sequence shown here is derived from an EMBL/GenBank/DDBJ whole genome shotgun (WGS) entry which is preliminary data.</text>
</comment>
<dbReference type="InterPro" id="IPR036822">
    <property type="entry name" value="CutC-like_dom_sf"/>
</dbReference>
<dbReference type="PANTHER" id="PTHR12598:SF0">
    <property type="entry name" value="COPPER HOMEOSTASIS PROTEIN CUTC HOMOLOG"/>
    <property type="match status" value="1"/>
</dbReference>
<keyword evidence="2" id="KW-0963">Cytoplasm</keyword>
<evidence type="ECO:0000313" key="4">
    <source>
        <dbReference type="Proteomes" id="UP000192652"/>
    </source>
</evidence>
<keyword evidence="4" id="KW-1185">Reference proteome</keyword>
<gene>
    <name evidence="2" type="primary">cutC</name>
    <name evidence="3" type="ORF">BTR14_13460</name>
</gene>
<evidence type="ECO:0000256" key="2">
    <source>
        <dbReference type="HAMAP-Rule" id="MF_00795"/>
    </source>
</evidence>
<dbReference type="Gene3D" id="3.20.20.380">
    <property type="entry name" value="Copper homeostasis (CutC) domain"/>
    <property type="match status" value="1"/>
</dbReference>
<name>A0ABX3PCN8_9HYPH</name>